<feature type="compositionally biased region" description="Gly residues" evidence="2">
    <location>
        <begin position="472"/>
        <end position="483"/>
    </location>
</feature>
<gene>
    <name evidence="5" type="ORF">Ctob_007725</name>
</gene>
<dbReference type="OrthoDB" id="42365at2759"/>
<feature type="domain" description="ABC1 atypical kinase-like" evidence="4">
    <location>
        <begin position="139"/>
        <end position="377"/>
    </location>
</feature>
<feature type="signal peptide" evidence="3">
    <location>
        <begin position="1"/>
        <end position="20"/>
    </location>
</feature>
<dbReference type="PANTHER" id="PTHR10566:SF118">
    <property type="entry name" value="PROTEIN KINASE DOMAIN-CONTAINING PROTEIN"/>
    <property type="match status" value="1"/>
</dbReference>
<accession>A0A0M0JP49</accession>
<reference evidence="6" key="1">
    <citation type="journal article" date="2015" name="PLoS Genet.">
        <title>Genome Sequence and Transcriptome Analyses of Chrysochromulina tobin: Metabolic Tools for Enhanced Algal Fitness in the Prominent Order Prymnesiales (Haptophyceae).</title>
        <authorList>
            <person name="Hovde B.T."/>
            <person name="Deodato C.R."/>
            <person name="Hunsperger H.M."/>
            <person name="Ryken S.A."/>
            <person name="Yost W."/>
            <person name="Jha R.K."/>
            <person name="Patterson J."/>
            <person name="Monnat R.J. Jr."/>
            <person name="Barlow S.B."/>
            <person name="Starkenburg S.R."/>
            <person name="Cattolico R.A."/>
        </authorList>
    </citation>
    <scope>NUCLEOTIDE SEQUENCE</scope>
    <source>
        <strain evidence="6">CCMP291</strain>
    </source>
</reference>
<name>A0A0M0JP49_9EUKA</name>
<dbReference type="InterPro" id="IPR050154">
    <property type="entry name" value="UbiB_kinase"/>
</dbReference>
<sequence length="882" mass="93686">MMQAVSVALIAFAAPPPLRGVSRCAVCCAAPQDGPPTPYAADVPYREGEYDPAAADAFFRQRPMAVLRRVVQLTRLSGGFVFAVILDKVLKREEQMTEQRSQALLELVTKLGPAFIKLGQALSIRTDLVPAAYVAGLTKLQDSVRPFEPALGRAVIERELGIRLSDVFSELSPEPVASASIGQVYKGTLRSTGESVAVKVQRPGVLFDVARDLYMLRTLAPAYQRANQINTDLIGLIDAWGKGFVNELDYRQEAAATSAFSAAMAQRGLGSVFAPEVLPDLSSTHVLTTKWVDGGRLSASNAQDVPRLCAVALNAYLTMLLDTGCLHCDPHPGNLLRTPDGRLCILDWGMVQQVPPDLQLSLLEFIANLSAENYERVPDDLVNLGFVPRSKLEELRASGLTYTISRTLRLAAQGGGPSGTMKRLVAENKEKYGPELLAKYGTLDSPEAVKERQRRFREDWQAEMARDALTRSGGGSGAPGAGGAVPSTSTTADLTSKIEELQQQNADVFAIPDYFVYMSRAFATLEGIGLSADPDYAILQQCFPYLATRLLSDDSPRARGALRTLLYGTGEELNLSQFTKVTEGLQSYSTSTASVASSQGLSAEGRNAAASQLLGVLLAAEPNFVQSVLLREAALALDTAARSSFGAAATAPMRRSPDSGSALPRPLEAISPLLAPLMWPWELARASTELLQIDARDAQRLDNLNVLGQAIRGALSGAISPSTTATAPSGNGAVAGTSALGTAFGEPAGERSGQRSIPQQIEQLRELLQAAVERRSALTRIGVRFGGAVASAQAERLRRRREEVELSALARRLAASGALGLEGLASAIASLDQGLAAGEQARLALERAERWQQGGGGAAPAAGGTVLVGEKKPSAGLPNYPD</sequence>
<evidence type="ECO:0000313" key="5">
    <source>
        <dbReference type="EMBL" id="KOO28376.1"/>
    </source>
</evidence>
<feature type="region of interest" description="Disordered" evidence="2">
    <location>
        <begin position="853"/>
        <end position="882"/>
    </location>
</feature>
<dbReference type="PANTHER" id="PTHR10566">
    <property type="entry name" value="CHAPERONE-ACTIVITY OF BC1 COMPLEX CABC1 -RELATED"/>
    <property type="match status" value="1"/>
</dbReference>
<evidence type="ECO:0000259" key="4">
    <source>
        <dbReference type="Pfam" id="PF03109"/>
    </source>
</evidence>
<dbReference type="AlphaFoldDB" id="A0A0M0JP49"/>
<evidence type="ECO:0000256" key="1">
    <source>
        <dbReference type="ARBA" id="ARBA00009670"/>
    </source>
</evidence>
<feature type="region of interest" description="Disordered" evidence="2">
    <location>
        <begin position="469"/>
        <end position="490"/>
    </location>
</feature>
<dbReference type="Gene3D" id="1.10.510.10">
    <property type="entry name" value="Transferase(Phosphotransferase) domain 1"/>
    <property type="match status" value="1"/>
</dbReference>
<protein>
    <submittedName>
        <fullName evidence="5">ABC1-like protein</fullName>
    </submittedName>
</protein>
<feature type="chain" id="PRO_5005601938" evidence="3">
    <location>
        <begin position="21"/>
        <end position="882"/>
    </location>
</feature>
<dbReference type="InterPro" id="IPR004147">
    <property type="entry name" value="ABC1_dom"/>
</dbReference>
<dbReference type="EMBL" id="JWZX01002577">
    <property type="protein sequence ID" value="KOO28376.1"/>
    <property type="molecule type" value="Genomic_DNA"/>
</dbReference>
<evidence type="ECO:0000256" key="2">
    <source>
        <dbReference type="SAM" id="MobiDB-lite"/>
    </source>
</evidence>
<dbReference type="Pfam" id="PF03109">
    <property type="entry name" value="ABC1"/>
    <property type="match status" value="1"/>
</dbReference>
<evidence type="ECO:0000313" key="6">
    <source>
        <dbReference type="Proteomes" id="UP000037460"/>
    </source>
</evidence>
<dbReference type="Proteomes" id="UP000037460">
    <property type="component" value="Unassembled WGS sequence"/>
</dbReference>
<organism evidence="5 6">
    <name type="scientific">Chrysochromulina tobinii</name>
    <dbReference type="NCBI Taxonomy" id="1460289"/>
    <lineage>
        <taxon>Eukaryota</taxon>
        <taxon>Haptista</taxon>
        <taxon>Haptophyta</taxon>
        <taxon>Prymnesiophyceae</taxon>
        <taxon>Prymnesiales</taxon>
        <taxon>Chrysochromulinaceae</taxon>
        <taxon>Chrysochromulina</taxon>
    </lineage>
</organism>
<keyword evidence="3" id="KW-0732">Signal</keyword>
<comment type="caution">
    <text evidence="5">The sequence shown here is derived from an EMBL/GenBank/DDBJ whole genome shotgun (WGS) entry which is preliminary data.</text>
</comment>
<dbReference type="InterPro" id="IPR011009">
    <property type="entry name" value="Kinase-like_dom_sf"/>
</dbReference>
<proteinExistence type="inferred from homology"/>
<keyword evidence="6" id="KW-1185">Reference proteome</keyword>
<comment type="similarity">
    <text evidence="1">Belongs to the protein kinase superfamily. ADCK protein kinase family.</text>
</comment>
<dbReference type="SUPFAM" id="SSF56112">
    <property type="entry name" value="Protein kinase-like (PK-like)"/>
    <property type="match status" value="1"/>
</dbReference>
<evidence type="ECO:0000256" key="3">
    <source>
        <dbReference type="SAM" id="SignalP"/>
    </source>
</evidence>
<dbReference type="CDD" id="cd05121">
    <property type="entry name" value="ABC1_ADCK3-like"/>
    <property type="match status" value="1"/>
</dbReference>